<dbReference type="Proteomes" id="UP001155077">
    <property type="component" value="Unassembled WGS sequence"/>
</dbReference>
<organism evidence="2 3">
    <name type="scientific">Gramella jeungdoensis</name>
    <dbReference type="NCBI Taxonomy" id="708091"/>
    <lineage>
        <taxon>Bacteria</taxon>
        <taxon>Pseudomonadati</taxon>
        <taxon>Bacteroidota</taxon>
        <taxon>Flavobacteriia</taxon>
        <taxon>Flavobacteriales</taxon>
        <taxon>Flavobacteriaceae</taxon>
        <taxon>Christiangramia</taxon>
    </lineage>
</organism>
<keyword evidence="3" id="KW-1185">Reference proteome</keyword>
<evidence type="ECO:0000256" key="1">
    <source>
        <dbReference type="SAM" id="MobiDB-lite"/>
    </source>
</evidence>
<proteinExistence type="predicted"/>
<protein>
    <submittedName>
        <fullName evidence="2">Uncharacterized protein</fullName>
    </submittedName>
</protein>
<evidence type="ECO:0000313" key="2">
    <source>
        <dbReference type="EMBL" id="MCM8570143.1"/>
    </source>
</evidence>
<name>A0ABT0Z327_9FLAO</name>
<comment type="caution">
    <text evidence="2">The sequence shown here is derived from an EMBL/GenBank/DDBJ whole genome shotgun (WGS) entry which is preliminary data.</text>
</comment>
<dbReference type="EMBL" id="JAMSCK010000004">
    <property type="protein sequence ID" value="MCM8570143.1"/>
    <property type="molecule type" value="Genomic_DNA"/>
</dbReference>
<accession>A0ABT0Z327</accession>
<evidence type="ECO:0000313" key="3">
    <source>
        <dbReference type="Proteomes" id="UP001155077"/>
    </source>
</evidence>
<feature type="region of interest" description="Disordered" evidence="1">
    <location>
        <begin position="1"/>
        <end position="108"/>
    </location>
</feature>
<feature type="compositionally biased region" description="Basic and acidic residues" evidence="1">
    <location>
        <begin position="28"/>
        <end position="54"/>
    </location>
</feature>
<feature type="compositionally biased region" description="Basic and acidic residues" evidence="1">
    <location>
        <begin position="91"/>
        <end position="108"/>
    </location>
</feature>
<feature type="compositionally biased region" description="Polar residues" evidence="1">
    <location>
        <begin position="74"/>
        <end position="88"/>
    </location>
</feature>
<feature type="compositionally biased region" description="Basic and acidic residues" evidence="1">
    <location>
        <begin position="1"/>
        <end position="19"/>
    </location>
</feature>
<dbReference type="RefSeq" id="WP_252113955.1">
    <property type="nucleotide sequence ID" value="NZ_JAMSCK010000004.1"/>
</dbReference>
<gene>
    <name evidence="2" type="ORF">NE848_12190</name>
</gene>
<sequence>MKKEVNRPEEEKKKGKPDDLPYNPEVTPEDKQALNEKGRSMNKGQDKALDRKQPVDFTAEEMDVPGSNKEEASNEGQIPDEQNWQYNKKGSRPDRQKSKEHPDSDKKI</sequence>
<reference evidence="2" key="1">
    <citation type="submission" date="2022-06" db="EMBL/GenBank/DDBJ databases">
        <title>Gramella sediminis sp. nov., isolated from deep-sea sediment of the Indian Ocean.</title>
        <authorList>
            <person name="Yang L."/>
        </authorList>
    </citation>
    <scope>NUCLEOTIDE SEQUENCE</scope>
    <source>
        <strain evidence="2">HMD3159</strain>
    </source>
</reference>